<reference evidence="2 3" key="1">
    <citation type="submission" date="2021-05" db="EMBL/GenBank/DDBJ databases">
        <title>Bacteria Genome sequencing.</title>
        <authorList>
            <person name="Takabe Y."/>
            <person name="Nakajima Y."/>
            <person name="Suzuki S."/>
            <person name="Shiozaki T."/>
        </authorList>
    </citation>
    <scope>NUCLEOTIDE SEQUENCE [LARGE SCALE GENOMIC DNA]</scope>
    <source>
        <strain evidence="2 3">AI_62</strain>
    </source>
</reference>
<dbReference type="EMBL" id="BPFH01000013">
    <property type="protein sequence ID" value="GIT97166.1"/>
    <property type="molecule type" value="Genomic_DNA"/>
</dbReference>
<proteinExistence type="predicted"/>
<name>A0ABQ4NRZ3_9RHOB</name>
<evidence type="ECO:0000313" key="2">
    <source>
        <dbReference type="EMBL" id="GIT97166.1"/>
    </source>
</evidence>
<evidence type="ECO:0000259" key="1">
    <source>
        <dbReference type="SMART" id="SM00953"/>
    </source>
</evidence>
<comment type="caution">
    <text evidence="2">The sequence shown here is derived from an EMBL/GenBank/DDBJ whole genome shotgun (WGS) entry which is preliminary data.</text>
</comment>
<feature type="domain" description="RES" evidence="1">
    <location>
        <begin position="173"/>
        <end position="327"/>
    </location>
</feature>
<gene>
    <name evidence="2" type="ORF">JANAI62_37890</name>
</gene>
<dbReference type="SMART" id="SM00953">
    <property type="entry name" value="RES"/>
    <property type="match status" value="1"/>
</dbReference>
<accession>A0ABQ4NRZ3</accession>
<organism evidence="2 3">
    <name type="scientific">Jannaschia pagri</name>
    <dbReference type="NCBI Taxonomy" id="2829797"/>
    <lineage>
        <taxon>Bacteria</taxon>
        <taxon>Pseudomonadati</taxon>
        <taxon>Pseudomonadota</taxon>
        <taxon>Alphaproteobacteria</taxon>
        <taxon>Rhodobacterales</taxon>
        <taxon>Roseobacteraceae</taxon>
        <taxon>Jannaschia</taxon>
    </lineage>
</organism>
<protein>
    <recommendedName>
        <fullName evidence="1">RES domain-containing protein</fullName>
    </recommendedName>
</protein>
<sequence length="343" mass="37930">MLCCPECFGDAGLRDQIIPQRSSQTGTCPTCGAENQPLVSARELANFFELLLTIYPRAEEGKSLVEWLSADWCLFNNPNISDAQAQILLGEIFDDGEIVRGQFGLSESCRTDSLERWRALTEELKFNNRYFPDSVIDTDRLEQNYLPSLILRDDEKPEVWYRSRIEKDGQPIPIESMGAPPAKFASSGRANPIGIPYLYLGSTVETAICEVRAQPGEIVSVADFVLNSGLKIVDLRAPRTLVSPFLEEDEGSIALLRGDIDFLEILGKELATPVVPDGAAINYIPSQFLCEFIKKCGFDGVAYSSSLSDGMNVALFMPEKATGRSVAEYEVAGLSLEYRPFAR</sequence>
<dbReference type="InterPro" id="IPR014914">
    <property type="entry name" value="RES_dom"/>
</dbReference>
<keyword evidence="3" id="KW-1185">Reference proteome</keyword>
<dbReference type="Pfam" id="PF08808">
    <property type="entry name" value="RES"/>
    <property type="match status" value="1"/>
</dbReference>
<evidence type="ECO:0000313" key="3">
    <source>
        <dbReference type="Proteomes" id="UP000786693"/>
    </source>
</evidence>
<dbReference type="Proteomes" id="UP000786693">
    <property type="component" value="Unassembled WGS sequence"/>
</dbReference>